<keyword evidence="3" id="KW-1185">Reference proteome</keyword>
<feature type="region of interest" description="Disordered" evidence="1">
    <location>
        <begin position="191"/>
        <end position="212"/>
    </location>
</feature>
<dbReference type="Proteomes" id="UP001224890">
    <property type="component" value="Unassembled WGS sequence"/>
</dbReference>
<sequence>MASRKREEQGGPPDWGGGSCLDPAARCRLIPDASPYVLGGRNQPQYHTSTRQSIIRSNICATCNNLHEMIHFQQIETHRSTSSNAATLVHSPHQPQPRHIPSPPSRLSEAPTTPASAIRMRAVLLSRLWRLSQQTLLASLVSAMRMPSRFAPHPAGPKQYLPGNGSLGMRRLSPSFQMLLVDRALPARMSLPNQPLPAGRARTTKWRMRQTP</sequence>
<accession>A0AAJ0AWX5</accession>
<evidence type="ECO:0000313" key="3">
    <source>
        <dbReference type="Proteomes" id="UP001224890"/>
    </source>
</evidence>
<reference evidence="2" key="1">
    <citation type="submission" date="2021-06" db="EMBL/GenBank/DDBJ databases">
        <title>Comparative genomics, transcriptomics and evolutionary studies reveal genomic signatures of adaptation to plant cell wall in hemibiotrophic fungi.</title>
        <authorList>
            <consortium name="DOE Joint Genome Institute"/>
            <person name="Baroncelli R."/>
            <person name="Diaz J.F."/>
            <person name="Benocci T."/>
            <person name="Peng M."/>
            <person name="Battaglia E."/>
            <person name="Haridas S."/>
            <person name="Andreopoulos W."/>
            <person name="Labutti K."/>
            <person name="Pangilinan J."/>
            <person name="Floch G.L."/>
            <person name="Makela M.R."/>
            <person name="Henrissat B."/>
            <person name="Grigoriev I.V."/>
            <person name="Crouch J.A."/>
            <person name="De Vries R.P."/>
            <person name="Sukno S.A."/>
            <person name="Thon M.R."/>
        </authorList>
    </citation>
    <scope>NUCLEOTIDE SEQUENCE</scope>
    <source>
        <strain evidence="2">CBS 193.32</strain>
    </source>
</reference>
<evidence type="ECO:0000313" key="2">
    <source>
        <dbReference type="EMBL" id="KAK1689644.1"/>
    </source>
</evidence>
<gene>
    <name evidence="2" type="ORF">BDP55DRAFT_412962</name>
</gene>
<dbReference type="AlphaFoldDB" id="A0AAJ0AWX5"/>
<proteinExistence type="predicted"/>
<feature type="region of interest" description="Disordered" evidence="1">
    <location>
        <begin position="81"/>
        <end position="111"/>
    </location>
</feature>
<comment type="caution">
    <text evidence="2">The sequence shown here is derived from an EMBL/GenBank/DDBJ whole genome shotgun (WGS) entry which is preliminary data.</text>
</comment>
<organism evidence="2 3">
    <name type="scientific">Colletotrichum godetiae</name>
    <dbReference type="NCBI Taxonomy" id="1209918"/>
    <lineage>
        <taxon>Eukaryota</taxon>
        <taxon>Fungi</taxon>
        <taxon>Dikarya</taxon>
        <taxon>Ascomycota</taxon>
        <taxon>Pezizomycotina</taxon>
        <taxon>Sordariomycetes</taxon>
        <taxon>Hypocreomycetidae</taxon>
        <taxon>Glomerellales</taxon>
        <taxon>Glomerellaceae</taxon>
        <taxon>Colletotrichum</taxon>
        <taxon>Colletotrichum acutatum species complex</taxon>
    </lineage>
</organism>
<dbReference type="EMBL" id="JAHMHR010000008">
    <property type="protein sequence ID" value="KAK1689644.1"/>
    <property type="molecule type" value="Genomic_DNA"/>
</dbReference>
<evidence type="ECO:0000256" key="1">
    <source>
        <dbReference type="SAM" id="MobiDB-lite"/>
    </source>
</evidence>
<protein>
    <submittedName>
        <fullName evidence="2">Uncharacterized protein</fullName>
    </submittedName>
</protein>
<dbReference type="GeneID" id="85451909"/>
<feature type="compositionally biased region" description="Basic residues" evidence="1">
    <location>
        <begin position="202"/>
        <end position="212"/>
    </location>
</feature>
<feature type="compositionally biased region" description="Pro residues" evidence="1">
    <location>
        <begin position="94"/>
        <end position="104"/>
    </location>
</feature>
<name>A0AAJ0AWX5_9PEZI</name>
<dbReference type="RefSeq" id="XP_060433339.1">
    <property type="nucleotide sequence ID" value="XM_060567383.1"/>
</dbReference>